<sequence length="363" mass="41646">MDGLWSRYGVRTQGIYGYGGLEGFQIFYDHVNPATRRTIDHSAGGKLRDRNAKESWALLEDLALYDNKSWNDPRDFAKPVKAISLPQDVHSTSVCRLIELVNQVQRLIEAHLAPKQPIQVNKITSSCEICSGPHNTQYCMENPEQAFIGYASLHTDEAGAKQFAMNQGPRSLNEAANAWKGKPNFNWAHAQTFMSPRNGSFSIYSSNYQMKLEKALIDFDSHQERRLSSLRTQLRQQQDDMISKINLLWKSISENLDNTPTRNTARNPTAQMNFTFTNYPTKEELREHNRNPLSPKRVHFVNSIIILNKEDEAKEEGSVKSSAIENKDHEMTVESEEEFEAETEEETEEEEEDNLEHFDTFPL</sequence>
<organism evidence="2 3">
    <name type="scientific">Tanacetum coccineum</name>
    <dbReference type="NCBI Taxonomy" id="301880"/>
    <lineage>
        <taxon>Eukaryota</taxon>
        <taxon>Viridiplantae</taxon>
        <taxon>Streptophyta</taxon>
        <taxon>Embryophyta</taxon>
        <taxon>Tracheophyta</taxon>
        <taxon>Spermatophyta</taxon>
        <taxon>Magnoliopsida</taxon>
        <taxon>eudicotyledons</taxon>
        <taxon>Gunneridae</taxon>
        <taxon>Pentapetalae</taxon>
        <taxon>asterids</taxon>
        <taxon>campanulids</taxon>
        <taxon>Asterales</taxon>
        <taxon>Asteraceae</taxon>
        <taxon>Asteroideae</taxon>
        <taxon>Anthemideae</taxon>
        <taxon>Anthemidinae</taxon>
        <taxon>Tanacetum</taxon>
    </lineage>
</organism>
<dbReference type="EMBL" id="BQNB010012544">
    <property type="protein sequence ID" value="GJT04908.1"/>
    <property type="molecule type" value="Genomic_DNA"/>
</dbReference>
<evidence type="ECO:0000256" key="1">
    <source>
        <dbReference type="SAM" id="MobiDB-lite"/>
    </source>
</evidence>
<reference evidence="2" key="2">
    <citation type="submission" date="2022-01" db="EMBL/GenBank/DDBJ databases">
        <authorList>
            <person name="Yamashiro T."/>
            <person name="Shiraishi A."/>
            <person name="Satake H."/>
            <person name="Nakayama K."/>
        </authorList>
    </citation>
    <scope>NUCLEOTIDE SEQUENCE</scope>
</reference>
<reference evidence="2" key="1">
    <citation type="journal article" date="2022" name="Int. J. Mol. Sci.">
        <title>Draft Genome of Tanacetum Coccineum: Genomic Comparison of Closely Related Tanacetum-Family Plants.</title>
        <authorList>
            <person name="Yamashiro T."/>
            <person name="Shiraishi A."/>
            <person name="Nakayama K."/>
            <person name="Satake H."/>
        </authorList>
    </citation>
    <scope>NUCLEOTIDE SEQUENCE</scope>
</reference>
<accession>A0ABQ5AUJ9</accession>
<dbReference type="Proteomes" id="UP001151760">
    <property type="component" value="Unassembled WGS sequence"/>
</dbReference>
<name>A0ABQ5AUJ9_9ASTR</name>
<evidence type="ECO:0000313" key="2">
    <source>
        <dbReference type="EMBL" id="GJT04908.1"/>
    </source>
</evidence>
<evidence type="ECO:0000313" key="3">
    <source>
        <dbReference type="Proteomes" id="UP001151760"/>
    </source>
</evidence>
<comment type="caution">
    <text evidence="2">The sequence shown here is derived from an EMBL/GenBank/DDBJ whole genome shotgun (WGS) entry which is preliminary data.</text>
</comment>
<keyword evidence="3" id="KW-1185">Reference proteome</keyword>
<protein>
    <recommendedName>
        <fullName evidence="4">MAK10-like protein</fullName>
    </recommendedName>
</protein>
<feature type="region of interest" description="Disordered" evidence="1">
    <location>
        <begin position="312"/>
        <end position="363"/>
    </location>
</feature>
<proteinExistence type="predicted"/>
<gene>
    <name evidence="2" type="ORF">Tco_0839370</name>
</gene>
<evidence type="ECO:0008006" key="4">
    <source>
        <dbReference type="Google" id="ProtNLM"/>
    </source>
</evidence>
<feature type="compositionally biased region" description="Acidic residues" evidence="1">
    <location>
        <begin position="333"/>
        <end position="354"/>
    </location>
</feature>